<dbReference type="EMBL" id="QXDC01000002">
    <property type="protein sequence ID" value="RIA46427.1"/>
    <property type="molecule type" value="Genomic_DNA"/>
</dbReference>
<evidence type="ECO:0000313" key="2">
    <source>
        <dbReference type="EMBL" id="RIA46427.1"/>
    </source>
</evidence>
<feature type="compositionally biased region" description="Low complexity" evidence="1">
    <location>
        <begin position="65"/>
        <end position="74"/>
    </location>
</feature>
<protein>
    <submittedName>
        <fullName evidence="2">Uncharacterized protein</fullName>
    </submittedName>
</protein>
<name>A0A397PGZ0_9SPHN</name>
<organism evidence="2 3">
    <name type="scientific">Hephaestia caeni</name>
    <dbReference type="NCBI Taxonomy" id="645617"/>
    <lineage>
        <taxon>Bacteria</taxon>
        <taxon>Pseudomonadati</taxon>
        <taxon>Pseudomonadota</taxon>
        <taxon>Alphaproteobacteria</taxon>
        <taxon>Sphingomonadales</taxon>
        <taxon>Sphingomonadaceae</taxon>
        <taxon>Hephaestia</taxon>
    </lineage>
</organism>
<evidence type="ECO:0000256" key="1">
    <source>
        <dbReference type="SAM" id="MobiDB-lite"/>
    </source>
</evidence>
<feature type="region of interest" description="Disordered" evidence="1">
    <location>
        <begin position="51"/>
        <end position="74"/>
    </location>
</feature>
<keyword evidence="3" id="KW-1185">Reference proteome</keyword>
<sequence length="74" mass="7987">MPRGKSTTIPAAPRKPLIEWIENDDGNTPGFTRPACSNQVDAFHARIFLDPEGGRSEAPVPLQPPSSLRLPPLG</sequence>
<accession>A0A397PGZ0</accession>
<evidence type="ECO:0000313" key="3">
    <source>
        <dbReference type="Proteomes" id="UP000266568"/>
    </source>
</evidence>
<dbReference type="OrthoDB" id="7508430at2"/>
<dbReference type="Proteomes" id="UP000266568">
    <property type="component" value="Unassembled WGS sequence"/>
</dbReference>
<reference evidence="2 3" key="1">
    <citation type="submission" date="2018-08" db="EMBL/GenBank/DDBJ databases">
        <title>Genomic Encyclopedia of Type Strains, Phase IV (KMG-IV): sequencing the most valuable type-strain genomes for metagenomic binning, comparative biology and taxonomic classification.</title>
        <authorList>
            <person name="Goeker M."/>
        </authorList>
    </citation>
    <scope>NUCLEOTIDE SEQUENCE [LARGE SCALE GENOMIC DNA]</scope>
    <source>
        <strain evidence="2 3">DSM 25527</strain>
    </source>
</reference>
<gene>
    <name evidence="2" type="ORF">DFR49_0969</name>
</gene>
<proteinExistence type="predicted"/>
<comment type="caution">
    <text evidence="2">The sequence shown here is derived from an EMBL/GenBank/DDBJ whole genome shotgun (WGS) entry which is preliminary data.</text>
</comment>
<dbReference type="AlphaFoldDB" id="A0A397PGZ0"/>